<dbReference type="PIRSF" id="PIRSF000126">
    <property type="entry name" value="11-beta-HSD1"/>
    <property type="match status" value="1"/>
</dbReference>
<name>A0A8J4UVU5_9MYCE</name>
<dbReference type="EMBL" id="AJWJ01000045">
    <property type="protein sequence ID" value="KAF2076906.1"/>
    <property type="molecule type" value="Genomic_DNA"/>
</dbReference>
<feature type="transmembrane region" description="Helical" evidence="5">
    <location>
        <begin position="6"/>
        <end position="29"/>
    </location>
</feature>
<evidence type="ECO:0000313" key="6">
    <source>
        <dbReference type="EMBL" id="KAF2076906.1"/>
    </source>
</evidence>
<dbReference type="PRINTS" id="PR00080">
    <property type="entry name" value="SDRFAMILY"/>
</dbReference>
<dbReference type="InterPro" id="IPR002347">
    <property type="entry name" value="SDR_fam"/>
</dbReference>
<keyword evidence="5" id="KW-0472">Membrane</keyword>
<dbReference type="GO" id="GO:0016491">
    <property type="term" value="F:oxidoreductase activity"/>
    <property type="evidence" value="ECO:0007669"/>
    <property type="project" value="UniProtKB-KW"/>
</dbReference>
<comment type="similarity">
    <text evidence="1 4">Belongs to the short-chain dehydrogenases/reductases (SDR) family.</text>
</comment>
<evidence type="ECO:0000256" key="5">
    <source>
        <dbReference type="SAM" id="Phobius"/>
    </source>
</evidence>
<dbReference type="InterPro" id="IPR051019">
    <property type="entry name" value="VLCFA-Steroid_DH"/>
</dbReference>
<evidence type="ECO:0000256" key="4">
    <source>
        <dbReference type="RuleBase" id="RU000363"/>
    </source>
</evidence>
<keyword evidence="7" id="KW-1185">Reference proteome</keyword>
<dbReference type="Gene3D" id="3.40.50.720">
    <property type="entry name" value="NAD(P)-binding Rossmann-like Domain"/>
    <property type="match status" value="1"/>
</dbReference>
<keyword evidence="5" id="KW-0812">Transmembrane</keyword>
<keyword evidence="2" id="KW-0521">NADP</keyword>
<protein>
    <recommendedName>
        <fullName evidence="8">Steroid dehydrogenase</fullName>
    </recommendedName>
</protein>
<keyword evidence="5" id="KW-1133">Transmembrane helix</keyword>
<dbReference type="FunFam" id="3.40.50.720:FF:000137">
    <property type="entry name" value="Hydroxysteroid (17-beta) dehydrogenase 3"/>
    <property type="match status" value="1"/>
</dbReference>
<evidence type="ECO:0000313" key="7">
    <source>
        <dbReference type="Proteomes" id="UP000695562"/>
    </source>
</evidence>
<dbReference type="Pfam" id="PF00106">
    <property type="entry name" value="adh_short"/>
    <property type="match status" value="1"/>
</dbReference>
<reference evidence="6" key="1">
    <citation type="submission" date="2020-01" db="EMBL/GenBank/DDBJ databases">
        <title>Development of genomics and gene disruption for Polysphondylium violaceum indicates a role for the polyketide synthase stlB in stalk morphogenesis.</title>
        <authorList>
            <person name="Narita B."/>
            <person name="Kawabe Y."/>
            <person name="Kin K."/>
            <person name="Saito T."/>
            <person name="Gibbs R."/>
            <person name="Kuspa A."/>
            <person name="Muzny D."/>
            <person name="Queller D."/>
            <person name="Richards S."/>
            <person name="Strassman J."/>
            <person name="Sucgang R."/>
            <person name="Worley K."/>
            <person name="Schaap P."/>
        </authorList>
    </citation>
    <scope>NUCLEOTIDE SEQUENCE</scope>
    <source>
        <strain evidence="6">QSvi11</strain>
    </source>
</reference>
<sequence length="302" mass="34182">MLDTISWAVGFFIITFSLFRVARFFYNFFIRPSVNLKKYGQWAVVTGATDGIGRAYCHEFARKGLNICLISRSLDKLKKEAEEIERDFKVQTKVIAFDFNTNDNEKLSNLYKSFADLDIGVLVNNVGISYEHPMYLEELQVNSIESMINLNIRAVTLLTKFVLPSMVEKKKGAIINLASISGVNTCPLLSVYAGTKAFVEKFSVSLHYEYASKGVFIQSVTPALVCSNMSKIRRSSFFTPLPKAFARSAVATIGHDRNTTGYWTHEMQAFAIRTLPVFIIDKVMFGLHFSQRKRALNKKKSN</sequence>
<evidence type="ECO:0000256" key="1">
    <source>
        <dbReference type="ARBA" id="ARBA00006484"/>
    </source>
</evidence>
<accession>A0A8J4UVU5</accession>
<evidence type="ECO:0000256" key="3">
    <source>
        <dbReference type="ARBA" id="ARBA00023002"/>
    </source>
</evidence>
<evidence type="ECO:0000256" key="2">
    <source>
        <dbReference type="ARBA" id="ARBA00022857"/>
    </source>
</evidence>
<proteinExistence type="inferred from homology"/>
<organism evidence="6 7">
    <name type="scientific">Polysphondylium violaceum</name>
    <dbReference type="NCBI Taxonomy" id="133409"/>
    <lineage>
        <taxon>Eukaryota</taxon>
        <taxon>Amoebozoa</taxon>
        <taxon>Evosea</taxon>
        <taxon>Eumycetozoa</taxon>
        <taxon>Dictyostelia</taxon>
        <taxon>Dictyosteliales</taxon>
        <taxon>Dictyosteliaceae</taxon>
        <taxon>Polysphondylium</taxon>
    </lineage>
</organism>
<dbReference type="PANTHER" id="PTHR43899:SF13">
    <property type="entry name" value="RH59310P"/>
    <property type="match status" value="1"/>
</dbReference>
<comment type="caution">
    <text evidence="6">The sequence shown here is derived from an EMBL/GenBank/DDBJ whole genome shotgun (WGS) entry which is preliminary data.</text>
</comment>
<evidence type="ECO:0008006" key="8">
    <source>
        <dbReference type="Google" id="ProtNLM"/>
    </source>
</evidence>
<gene>
    <name evidence="6" type="ORF">CYY_001809</name>
</gene>
<dbReference type="PRINTS" id="PR00081">
    <property type="entry name" value="GDHRDH"/>
</dbReference>
<dbReference type="InterPro" id="IPR036291">
    <property type="entry name" value="NAD(P)-bd_dom_sf"/>
</dbReference>
<dbReference type="OrthoDB" id="5545019at2759"/>
<keyword evidence="3" id="KW-0560">Oxidoreductase</keyword>
<dbReference type="PANTHER" id="PTHR43899">
    <property type="entry name" value="RH59310P"/>
    <property type="match status" value="1"/>
</dbReference>
<dbReference type="CDD" id="cd05356">
    <property type="entry name" value="17beta-HSD1_like_SDR_c"/>
    <property type="match status" value="1"/>
</dbReference>
<dbReference type="AlphaFoldDB" id="A0A8J4UVU5"/>
<dbReference type="GO" id="GO:0005783">
    <property type="term" value="C:endoplasmic reticulum"/>
    <property type="evidence" value="ECO:0007669"/>
    <property type="project" value="TreeGrafter"/>
</dbReference>
<dbReference type="Proteomes" id="UP000695562">
    <property type="component" value="Unassembled WGS sequence"/>
</dbReference>
<dbReference type="SUPFAM" id="SSF51735">
    <property type="entry name" value="NAD(P)-binding Rossmann-fold domains"/>
    <property type="match status" value="1"/>
</dbReference>